<comment type="caution">
    <text evidence="8">The sequence shown here is derived from an EMBL/GenBank/DDBJ whole genome shotgun (WGS) entry which is preliminary data.</text>
</comment>
<dbReference type="InterPro" id="IPR052322">
    <property type="entry name" value="Mito_rRNA_Mtase_NSUN4"/>
</dbReference>
<organism evidence="8 9">
    <name type="scientific">Necator americanus</name>
    <name type="common">Human hookworm</name>
    <dbReference type="NCBI Taxonomy" id="51031"/>
    <lineage>
        <taxon>Eukaryota</taxon>
        <taxon>Metazoa</taxon>
        <taxon>Ecdysozoa</taxon>
        <taxon>Nematoda</taxon>
        <taxon>Chromadorea</taxon>
        <taxon>Rhabditida</taxon>
        <taxon>Rhabditina</taxon>
        <taxon>Rhabditomorpha</taxon>
        <taxon>Strongyloidea</taxon>
        <taxon>Ancylostomatidae</taxon>
        <taxon>Bunostominae</taxon>
        <taxon>Necator</taxon>
    </lineage>
</organism>
<name>A0ABR1C927_NECAM</name>
<proteinExistence type="predicted"/>
<evidence type="ECO:0000313" key="9">
    <source>
        <dbReference type="Proteomes" id="UP001303046"/>
    </source>
</evidence>
<dbReference type="PANTHER" id="PTHR46955:SF4">
    <property type="entry name" value="G-PROTEIN COUPLED RECEPTORS FAMILY 1 PROFILE DOMAIN-CONTAINING PROTEIN-RELATED"/>
    <property type="match status" value="1"/>
</dbReference>
<evidence type="ECO:0000256" key="4">
    <source>
        <dbReference type="ARBA" id="ARBA00023136"/>
    </source>
</evidence>
<evidence type="ECO:0000256" key="3">
    <source>
        <dbReference type="ARBA" id="ARBA00022989"/>
    </source>
</evidence>
<dbReference type="PANTHER" id="PTHR46955">
    <property type="entry name" value="PROTEIN CBG01349-RELATED"/>
    <property type="match status" value="1"/>
</dbReference>
<reference evidence="8 9" key="1">
    <citation type="submission" date="2023-08" db="EMBL/GenBank/DDBJ databases">
        <title>A Necator americanus chromosomal reference genome.</title>
        <authorList>
            <person name="Ilik V."/>
            <person name="Petrzelkova K.J."/>
            <person name="Pardy F."/>
            <person name="Fuh T."/>
            <person name="Niatou-Singa F.S."/>
            <person name="Gouil Q."/>
            <person name="Baker L."/>
            <person name="Ritchie M.E."/>
            <person name="Jex A.R."/>
            <person name="Gazzola D."/>
            <person name="Li H."/>
            <person name="Toshio Fujiwara R."/>
            <person name="Zhan B."/>
            <person name="Aroian R.V."/>
            <person name="Pafco B."/>
            <person name="Schwarz E.M."/>
        </authorList>
    </citation>
    <scope>NUCLEOTIDE SEQUENCE [LARGE SCALE GENOMIC DNA]</scope>
    <source>
        <strain evidence="8 9">Aroian</strain>
        <tissue evidence="8">Whole animal</tissue>
    </source>
</reference>
<evidence type="ECO:0000313" key="8">
    <source>
        <dbReference type="EMBL" id="KAK6733920.1"/>
    </source>
</evidence>
<comment type="subcellular location">
    <subcellularLocation>
        <location evidence="1">Membrane</location>
    </subcellularLocation>
</comment>
<dbReference type="Gene3D" id="1.20.1070.10">
    <property type="entry name" value="Rhodopsin 7-helix transmembrane proteins"/>
    <property type="match status" value="1"/>
</dbReference>
<keyword evidence="4 6" id="KW-0472">Membrane</keyword>
<dbReference type="EMBL" id="JAVFWL010000002">
    <property type="protein sequence ID" value="KAK6733920.1"/>
    <property type="molecule type" value="Genomic_DNA"/>
</dbReference>
<keyword evidence="2 6" id="KW-0812">Transmembrane</keyword>
<feature type="transmembrane region" description="Helical" evidence="6">
    <location>
        <begin position="77"/>
        <end position="100"/>
    </location>
</feature>
<keyword evidence="9" id="KW-1185">Reference proteome</keyword>
<dbReference type="InterPro" id="IPR017452">
    <property type="entry name" value="GPCR_Rhodpsn_7TM"/>
</dbReference>
<feature type="region of interest" description="Disordered" evidence="5">
    <location>
        <begin position="231"/>
        <end position="253"/>
    </location>
</feature>
<keyword evidence="3 6" id="KW-1133">Transmembrane helix</keyword>
<feature type="transmembrane region" description="Helical" evidence="6">
    <location>
        <begin position="167"/>
        <end position="188"/>
    </location>
</feature>
<evidence type="ECO:0000256" key="2">
    <source>
        <dbReference type="ARBA" id="ARBA00022692"/>
    </source>
</evidence>
<feature type="transmembrane region" description="Helical" evidence="6">
    <location>
        <begin position="42"/>
        <end position="65"/>
    </location>
</feature>
<dbReference type="InterPro" id="IPR019420">
    <property type="entry name" value="7TM_GPCR_serpentine_rcpt_Srbc"/>
</dbReference>
<evidence type="ECO:0000256" key="1">
    <source>
        <dbReference type="ARBA" id="ARBA00004370"/>
    </source>
</evidence>
<gene>
    <name evidence="8" type="primary">Necator_chrII.g5387</name>
    <name evidence="8" type="ORF">RB195_017594</name>
</gene>
<dbReference type="Proteomes" id="UP001303046">
    <property type="component" value="Unassembled WGS sequence"/>
</dbReference>
<sequence>MDFFLTMDFTALFLEILAIVLNGIVLLGFFHTKRDSASLRLLSYLTLTDFLHAVTMVFHTIYLIHMWNPSEIRMNPYIVMLTSTPLTLQLKINLTLTVAIALDRTLALCVPVRYRMISPSLFATSAIFLAVLCGISDIIVEFTLSPISPKPNCAAVGCFVSIAFRNYWGTSNMVLGLAVILLTTFLLIKLRQVEARSRQWRAIQKFEGTKFTQGIQFGKVKQKLEDASNITKVESNSSRSGRHVAHPTEHLGV</sequence>
<feature type="transmembrane region" description="Helical" evidence="6">
    <location>
        <begin position="12"/>
        <end position="30"/>
    </location>
</feature>
<dbReference type="SUPFAM" id="SSF81321">
    <property type="entry name" value="Family A G protein-coupled receptor-like"/>
    <property type="match status" value="1"/>
</dbReference>
<dbReference type="Pfam" id="PF10316">
    <property type="entry name" value="7TM_GPCR_Srbc"/>
    <property type="match status" value="1"/>
</dbReference>
<evidence type="ECO:0000256" key="6">
    <source>
        <dbReference type="SAM" id="Phobius"/>
    </source>
</evidence>
<dbReference type="PROSITE" id="PS50262">
    <property type="entry name" value="G_PROTEIN_RECEP_F1_2"/>
    <property type="match status" value="1"/>
</dbReference>
<accession>A0ABR1C927</accession>
<protein>
    <recommendedName>
        <fullName evidence="7">G-protein coupled receptors family 1 profile domain-containing protein</fullName>
    </recommendedName>
</protein>
<feature type="domain" description="G-protein coupled receptors family 1 profile" evidence="7">
    <location>
        <begin position="21"/>
        <end position="115"/>
    </location>
</feature>
<evidence type="ECO:0000256" key="5">
    <source>
        <dbReference type="SAM" id="MobiDB-lite"/>
    </source>
</evidence>
<feature type="transmembrane region" description="Helical" evidence="6">
    <location>
        <begin position="121"/>
        <end position="140"/>
    </location>
</feature>
<evidence type="ECO:0000259" key="7">
    <source>
        <dbReference type="PROSITE" id="PS50262"/>
    </source>
</evidence>